<feature type="domain" description="DUF559" evidence="2">
    <location>
        <begin position="12"/>
        <end position="112"/>
    </location>
</feature>
<dbReference type="PANTHER" id="PTHR38590">
    <property type="entry name" value="BLL0828 PROTEIN"/>
    <property type="match status" value="1"/>
</dbReference>
<dbReference type="EMBL" id="BAAAES010000008">
    <property type="protein sequence ID" value="GAA0668269.1"/>
    <property type="molecule type" value="Genomic_DNA"/>
</dbReference>
<reference evidence="3 4" key="1">
    <citation type="journal article" date="2019" name="Int. J. Syst. Evol. Microbiol.">
        <title>The Global Catalogue of Microorganisms (GCM) 10K type strain sequencing project: providing services to taxonomists for standard genome sequencing and annotation.</title>
        <authorList>
            <consortium name="The Broad Institute Genomics Platform"/>
            <consortium name="The Broad Institute Genome Sequencing Center for Infectious Disease"/>
            <person name="Wu L."/>
            <person name="Ma J."/>
        </authorList>
    </citation>
    <scope>NUCLEOTIDE SEQUENCE [LARGE SCALE GENOMIC DNA]</scope>
    <source>
        <strain evidence="3 4">JCM 14603</strain>
    </source>
</reference>
<comment type="caution">
    <text evidence="3">The sequence shown here is derived from an EMBL/GenBank/DDBJ whole genome shotgun (WGS) entry which is preliminary data.</text>
</comment>
<dbReference type="InterPro" id="IPR047216">
    <property type="entry name" value="Endonuclease_DUF559_bact"/>
</dbReference>
<keyword evidence="4" id="KW-1185">Reference proteome</keyword>
<accession>A0ABN1HUK2</accession>
<name>A0ABN1HUK2_9SPHN</name>
<evidence type="ECO:0000259" key="2">
    <source>
        <dbReference type="Pfam" id="PF04480"/>
    </source>
</evidence>
<dbReference type="RefSeq" id="WP_163959352.1">
    <property type="nucleotide sequence ID" value="NZ_BAAAES010000008.1"/>
</dbReference>
<feature type="compositionally biased region" description="Polar residues" evidence="1">
    <location>
        <begin position="1"/>
        <end position="14"/>
    </location>
</feature>
<proteinExistence type="predicted"/>
<gene>
    <name evidence="3" type="ORF">GCM10009102_18110</name>
</gene>
<organism evidence="3 4">
    <name type="scientific">Sphingomonas insulae</name>
    <dbReference type="NCBI Taxonomy" id="424800"/>
    <lineage>
        <taxon>Bacteria</taxon>
        <taxon>Pseudomonadati</taxon>
        <taxon>Pseudomonadota</taxon>
        <taxon>Alphaproteobacteria</taxon>
        <taxon>Sphingomonadales</taxon>
        <taxon>Sphingomonadaceae</taxon>
        <taxon>Sphingomonas</taxon>
    </lineage>
</organism>
<feature type="region of interest" description="Disordered" evidence="1">
    <location>
        <begin position="1"/>
        <end position="23"/>
    </location>
</feature>
<sequence>MRLYQDQPSGTVQHARTLRKNAPEPERRLLRALRESFPTLKWRHQAPVGPYRADILCFAERLVIEVDGDTHATAIEHDGIRTRSIERQGYRVIRFANNDVMTNLEGVIAQISFSLGEKEGARTAKPCGKDEGDHEQKKGELA</sequence>
<dbReference type="Gene3D" id="3.40.960.10">
    <property type="entry name" value="VSR Endonuclease"/>
    <property type="match status" value="1"/>
</dbReference>
<feature type="region of interest" description="Disordered" evidence="1">
    <location>
        <begin position="118"/>
        <end position="142"/>
    </location>
</feature>
<dbReference type="InterPro" id="IPR011335">
    <property type="entry name" value="Restrct_endonuc-II-like"/>
</dbReference>
<dbReference type="Pfam" id="PF04480">
    <property type="entry name" value="DUF559"/>
    <property type="match status" value="1"/>
</dbReference>
<evidence type="ECO:0000256" key="1">
    <source>
        <dbReference type="SAM" id="MobiDB-lite"/>
    </source>
</evidence>
<evidence type="ECO:0000313" key="3">
    <source>
        <dbReference type="EMBL" id="GAA0668269.1"/>
    </source>
</evidence>
<protein>
    <recommendedName>
        <fullName evidence="2">DUF559 domain-containing protein</fullName>
    </recommendedName>
</protein>
<dbReference type="InterPro" id="IPR007569">
    <property type="entry name" value="DUF559"/>
</dbReference>
<dbReference type="SUPFAM" id="SSF52980">
    <property type="entry name" value="Restriction endonuclease-like"/>
    <property type="match status" value="1"/>
</dbReference>
<dbReference type="PANTHER" id="PTHR38590:SF1">
    <property type="entry name" value="BLL0828 PROTEIN"/>
    <property type="match status" value="1"/>
</dbReference>
<dbReference type="Proteomes" id="UP001500238">
    <property type="component" value="Unassembled WGS sequence"/>
</dbReference>
<evidence type="ECO:0000313" key="4">
    <source>
        <dbReference type="Proteomes" id="UP001500238"/>
    </source>
</evidence>
<dbReference type="CDD" id="cd01038">
    <property type="entry name" value="Endonuclease_DUF559"/>
    <property type="match status" value="1"/>
</dbReference>